<organism evidence="2 3">
    <name type="scientific">Nosema bombycis (strain CQ1 / CVCC 102059)</name>
    <name type="common">Microsporidian parasite</name>
    <name type="synonym">Pebrine of silkworm</name>
    <dbReference type="NCBI Taxonomy" id="578461"/>
    <lineage>
        <taxon>Eukaryota</taxon>
        <taxon>Fungi</taxon>
        <taxon>Fungi incertae sedis</taxon>
        <taxon>Microsporidia</taxon>
        <taxon>Nosematidae</taxon>
        <taxon>Nosema</taxon>
    </lineage>
</organism>
<evidence type="ECO:0000313" key="3">
    <source>
        <dbReference type="Proteomes" id="UP000016927"/>
    </source>
</evidence>
<accession>R0M1D4</accession>
<proteinExistence type="predicted"/>
<keyword evidence="1" id="KW-1133">Transmembrane helix</keyword>
<dbReference type="OMA" id="QNSINPH"/>
<evidence type="ECO:0000256" key="1">
    <source>
        <dbReference type="SAM" id="Phobius"/>
    </source>
</evidence>
<dbReference type="EMBL" id="KB909666">
    <property type="protein sequence ID" value="EOB11829.1"/>
    <property type="molecule type" value="Genomic_DNA"/>
</dbReference>
<dbReference type="OrthoDB" id="2198725at2759"/>
<dbReference type="AlphaFoldDB" id="R0M1D4"/>
<sequence length="227" mass="26839">MTRNNFEERIMKKYQNRLLTNGEIESICDQAVEEGILQREDIKNISNCDTIELLLNINKWKSAYLFDALKLDESSESEYETIKEEFKDPNRFNKYSENNFSPNKSIFYTPTKHTEGSFLSQIYNTPVKSREPENPFMSPFGRRVLKENPMEFESFCEDLKEKTKSIKKTVDDRTAETVKKLIDDFIKYSELKKDVKREVKKRNCGWCFIYLIGLVALLYTLYIPKPI</sequence>
<keyword evidence="1" id="KW-0472">Membrane</keyword>
<feature type="transmembrane region" description="Helical" evidence="1">
    <location>
        <begin position="203"/>
        <end position="223"/>
    </location>
</feature>
<dbReference type="Proteomes" id="UP000016927">
    <property type="component" value="Unassembled WGS sequence"/>
</dbReference>
<dbReference type="VEuPathDB" id="MicrosporidiaDB:NBO_759g0001"/>
<name>R0M1D4_NOSB1</name>
<keyword evidence="3" id="KW-1185">Reference proteome</keyword>
<keyword evidence="1" id="KW-0812">Transmembrane</keyword>
<dbReference type="HOGENOM" id="CLU_1225080_0_0_1"/>
<reference evidence="2 3" key="1">
    <citation type="journal article" date="2013" name="BMC Genomics">
        <title>Comparative genomics of parasitic silkworm microsporidia reveal an association between genome expansion and host adaptation.</title>
        <authorList>
            <person name="Pan G."/>
            <person name="Xu J."/>
            <person name="Li T."/>
            <person name="Xia Q."/>
            <person name="Liu S.L."/>
            <person name="Zhang G."/>
            <person name="Li S."/>
            <person name="Li C."/>
            <person name="Liu H."/>
            <person name="Yang L."/>
            <person name="Liu T."/>
            <person name="Zhang X."/>
            <person name="Wu Z."/>
            <person name="Fan W."/>
            <person name="Dang X."/>
            <person name="Xiang H."/>
            <person name="Tao M."/>
            <person name="Li Y."/>
            <person name="Hu J."/>
            <person name="Li Z."/>
            <person name="Lin L."/>
            <person name="Luo J."/>
            <person name="Geng L."/>
            <person name="Wang L."/>
            <person name="Long M."/>
            <person name="Wan Y."/>
            <person name="He N."/>
            <person name="Zhang Z."/>
            <person name="Lu C."/>
            <person name="Keeling P.J."/>
            <person name="Wang J."/>
            <person name="Xiang Z."/>
            <person name="Zhou Z."/>
        </authorList>
    </citation>
    <scope>NUCLEOTIDE SEQUENCE [LARGE SCALE GENOMIC DNA]</scope>
    <source>
        <strain evidence="3">CQ1 / CVCC 102059</strain>
    </source>
</reference>
<protein>
    <submittedName>
        <fullName evidence="2">Uncharacterized protein</fullName>
    </submittedName>
</protein>
<evidence type="ECO:0000313" key="2">
    <source>
        <dbReference type="EMBL" id="EOB11829.1"/>
    </source>
</evidence>
<gene>
    <name evidence="2" type="ORF">NBO_759g0001</name>
</gene>